<protein>
    <submittedName>
        <fullName evidence="3">Asp-tRNAAsn/Glu-tRNAGln amidotransferase A subunit</fullName>
    </submittedName>
</protein>
<gene>
    <name evidence="3" type="ORF">SAMN04488050_102547</name>
</gene>
<reference evidence="4" key="1">
    <citation type="submission" date="2016-10" db="EMBL/GenBank/DDBJ databases">
        <authorList>
            <person name="Varghese N."/>
            <person name="Submissions S."/>
        </authorList>
    </citation>
    <scope>NUCLEOTIDE SEQUENCE [LARGE SCALE GENOMIC DNA]</scope>
    <source>
        <strain evidence="4">DSM 26894</strain>
    </source>
</reference>
<evidence type="ECO:0000259" key="2">
    <source>
        <dbReference type="Pfam" id="PF01425"/>
    </source>
</evidence>
<dbReference type="EMBL" id="FOZW01000002">
    <property type="protein sequence ID" value="SFS57784.1"/>
    <property type="molecule type" value="Genomic_DNA"/>
</dbReference>
<proteinExistence type="predicted"/>
<evidence type="ECO:0000313" key="4">
    <source>
        <dbReference type="Proteomes" id="UP000199392"/>
    </source>
</evidence>
<dbReference type="PANTHER" id="PTHR11895">
    <property type="entry name" value="TRANSAMIDASE"/>
    <property type="match status" value="1"/>
</dbReference>
<dbReference type="PANTHER" id="PTHR11895:SF151">
    <property type="entry name" value="GLUTAMYL-TRNA(GLN) AMIDOTRANSFERASE SUBUNIT A"/>
    <property type="match status" value="1"/>
</dbReference>
<accession>A0A1I6QZE1</accession>
<evidence type="ECO:0000256" key="1">
    <source>
        <dbReference type="SAM" id="MobiDB-lite"/>
    </source>
</evidence>
<dbReference type="Proteomes" id="UP000199392">
    <property type="component" value="Unassembled WGS sequence"/>
</dbReference>
<dbReference type="GO" id="GO:0016740">
    <property type="term" value="F:transferase activity"/>
    <property type="evidence" value="ECO:0007669"/>
    <property type="project" value="UniProtKB-KW"/>
</dbReference>
<keyword evidence="3" id="KW-0808">Transferase</keyword>
<feature type="region of interest" description="Disordered" evidence="1">
    <location>
        <begin position="132"/>
        <end position="155"/>
    </location>
</feature>
<dbReference type="InterPro" id="IPR000120">
    <property type="entry name" value="Amidase"/>
</dbReference>
<dbReference type="AlphaFoldDB" id="A0A1I6QZE1"/>
<dbReference type="Pfam" id="PF01425">
    <property type="entry name" value="Amidase"/>
    <property type="match status" value="1"/>
</dbReference>
<sequence>MTLTNEPDATDPMTARAIAADLATGRRSAAEVAATTLQRVAHWEPKVAAFSHFDPELLKAQAEALDAAPVRGPLAGVTVAVKDVIATRDMPTEHNTARYQGSRPGVDAACVDTLRAAGAMIMGKTVTTEFASTNRGGKTRNPIDPTRTPGGSSSGSAAAVACGMAAIGLGTQTGGSTIRPASFNGIWGMKPTWGVISREGLKQYSMTCDTLGLYARSADDLGLLCDVFDLDPAPQPARLEGLRIGLCRTPMWDRTEPPMRRALEEAADALRLAGAEVIEVELPSLYAGIAEAHSVILAREGRSSFLNEVRNTPGIHDEYIAIVGNARGITPEDARHAYTLADRCRAAFDEIMGGFDAIMTPSACGEAPVGLERTGDAAMNSMWTLLQVPVVSVPGLTGPNGMPLGISFVARRYADRTALAVAKLAGEVLARDEVELA</sequence>
<dbReference type="Gene3D" id="3.90.1300.10">
    <property type="entry name" value="Amidase signature (AS) domain"/>
    <property type="match status" value="1"/>
</dbReference>
<dbReference type="RefSeq" id="WP_218124843.1">
    <property type="nucleotide sequence ID" value="NZ_FNCL01000001.1"/>
</dbReference>
<dbReference type="SUPFAM" id="SSF75304">
    <property type="entry name" value="Amidase signature (AS) enzymes"/>
    <property type="match status" value="1"/>
</dbReference>
<evidence type="ECO:0000313" key="3">
    <source>
        <dbReference type="EMBL" id="SFS57784.1"/>
    </source>
</evidence>
<keyword evidence="4" id="KW-1185">Reference proteome</keyword>
<organism evidence="3 4">
    <name type="scientific">Alloyangia pacifica</name>
    <dbReference type="NCBI Taxonomy" id="311180"/>
    <lineage>
        <taxon>Bacteria</taxon>
        <taxon>Pseudomonadati</taxon>
        <taxon>Pseudomonadota</taxon>
        <taxon>Alphaproteobacteria</taxon>
        <taxon>Rhodobacterales</taxon>
        <taxon>Roseobacteraceae</taxon>
        <taxon>Alloyangia</taxon>
    </lineage>
</organism>
<dbReference type="InterPro" id="IPR036928">
    <property type="entry name" value="AS_sf"/>
</dbReference>
<feature type="domain" description="Amidase" evidence="2">
    <location>
        <begin position="31"/>
        <end position="418"/>
    </location>
</feature>
<dbReference type="InterPro" id="IPR023631">
    <property type="entry name" value="Amidase_dom"/>
</dbReference>
<dbReference type="STRING" id="311180.SAMN04488050_102547"/>
<name>A0A1I6QZE1_9RHOB</name>